<dbReference type="GO" id="GO:0017000">
    <property type="term" value="P:antibiotic biosynthetic process"/>
    <property type="evidence" value="ECO:0007669"/>
    <property type="project" value="UniProtKB-KW"/>
</dbReference>
<dbReference type="InterPro" id="IPR050411">
    <property type="entry name" value="AlphaKG_dependent_hydroxylases"/>
</dbReference>
<evidence type="ECO:0000256" key="2">
    <source>
        <dbReference type="ARBA" id="ARBA00023002"/>
    </source>
</evidence>
<dbReference type="Proteomes" id="UP000594943">
    <property type="component" value="Chromosome 2"/>
</dbReference>
<dbReference type="SUPFAM" id="SSF51197">
    <property type="entry name" value="Clavaminate synthase-like"/>
    <property type="match status" value="1"/>
</dbReference>
<evidence type="ECO:0000313" key="4">
    <source>
        <dbReference type="EMBL" id="QPS46616.1"/>
    </source>
</evidence>
<evidence type="ECO:0000256" key="1">
    <source>
        <dbReference type="ARBA" id="ARBA00001954"/>
    </source>
</evidence>
<dbReference type="GO" id="GO:0016706">
    <property type="term" value="F:2-oxoglutarate-dependent dioxygenase activity"/>
    <property type="evidence" value="ECO:0007669"/>
    <property type="project" value="UniProtKB-ARBA"/>
</dbReference>
<sequence>MTALLDRLRSIEDFQAELLFPEQEFLLRVHAASSPPAVAWVTKHRQLLREALLRYGVVLIRGLDCDRKAFGSIAELLEPSEFDYTAGSGPHTSVDANVFTIDVPGSMALPQHNEMAYNFYWPMHVLFFCEQPPAPGTGGTTSVCDSRQFLRDMAPSILEPFLKFGIRYVRNFPKHMPYKSIEDTFGTSDRTRVNEICAERKIEPIWISDDHLQILQHATAVRRHPITQEESFFSSVCVCHPASWWDLVKRAYPNAPPPRSQDEIWQTALYGNGAPIPDDVIRHLLHAYEQREYHVEWEKSDILYIDNMRASHGRRACIGTRTILGSFRTSMTMAQLEAHNS</sequence>
<dbReference type="InterPro" id="IPR042098">
    <property type="entry name" value="TauD-like_sf"/>
</dbReference>
<organism evidence="4 5">
    <name type="scientific">Burkholderia humptydooensis</name>
    <dbReference type="NCBI Taxonomy" id="430531"/>
    <lineage>
        <taxon>Bacteria</taxon>
        <taxon>Pseudomonadati</taxon>
        <taxon>Pseudomonadota</taxon>
        <taxon>Betaproteobacteria</taxon>
        <taxon>Burkholderiales</taxon>
        <taxon>Burkholderiaceae</taxon>
        <taxon>Burkholderia</taxon>
        <taxon>pseudomallei group</taxon>
    </lineage>
</organism>
<reference evidence="4 5" key="1">
    <citation type="submission" date="2020-12" db="EMBL/GenBank/DDBJ databases">
        <title>FDA dAtabase for Regulatory Grade micrObial Sequences (FDA-ARGOS): Supporting development and validation of Infectious Disease Dx tests.</title>
        <authorList>
            <person name="Nelson B."/>
            <person name="Plummer A."/>
            <person name="Tallon L."/>
            <person name="Sadzewicz L."/>
            <person name="Zhao X."/>
            <person name="Boylan J."/>
            <person name="Ott S."/>
            <person name="Bowen H."/>
            <person name="Vavikolanu K."/>
            <person name="Mehta A."/>
            <person name="Aluvathingal J."/>
            <person name="Nadendla S."/>
            <person name="Myers T."/>
            <person name="Yan Y."/>
            <person name="Sichtig H."/>
        </authorList>
    </citation>
    <scope>NUCLEOTIDE SEQUENCE [LARGE SCALE GENOMIC DNA]</scope>
    <source>
        <strain evidence="4 5">FDAARGOS_899</strain>
    </source>
</reference>
<accession>A0A7U4SUV4</accession>
<dbReference type="Gene3D" id="3.60.130.10">
    <property type="entry name" value="Clavaminate synthase-like"/>
    <property type="match status" value="1"/>
</dbReference>
<name>A0A7U4SUV4_9BURK</name>
<evidence type="ECO:0000313" key="5">
    <source>
        <dbReference type="Proteomes" id="UP000594943"/>
    </source>
</evidence>
<dbReference type="AlphaFoldDB" id="A0A7U4SUV4"/>
<comment type="cofactor">
    <cofactor evidence="1">
        <name>Fe(2+)</name>
        <dbReference type="ChEBI" id="CHEBI:29033"/>
    </cofactor>
</comment>
<dbReference type="InterPro" id="IPR003819">
    <property type="entry name" value="TauD/TfdA-like"/>
</dbReference>
<keyword evidence="2" id="KW-0560">Oxidoreductase</keyword>
<dbReference type="PANTHER" id="PTHR10696:SF56">
    <property type="entry name" value="TAUD_TFDA-LIKE DOMAIN-CONTAINING PROTEIN"/>
    <property type="match status" value="1"/>
</dbReference>
<protein>
    <submittedName>
        <fullName evidence="4">TauD/TfdA family dioxygenase</fullName>
    </submittedName>
</protein>
<dbReference type="PANTHER" id="PTHR10696">
    <property type="entry name" value="GAMMA-BUTYROBETAINE HYDROXYLASE-RELATED"/>
    <property type="match status" value="1"/>
</dbReference>
<dbReference type="Pfam" id="PF02668">
    <property type="entry name" value="TauD"/>
    <property type="match status" value="1"/>
</dbReference>
<accession>A0A7T2WZV3</accession>
<dbReference type="KEGG" id="bhg:I6G56_31685"/>
<proteinExistence type="predicted"/>
<keyword evidence="4" id="KW-0223">Dioxygenase</keyword>
<keyword evidence="3" id="KW-0045">Antibiotic biosynthesis</keyword>
<evidence type="ECO:0000256" key="3">
    <source>
        <dbReference type="ARBA" id="ARBA00023194"/>
    </source>
</evidence>
<gene>
    <name evidence="4" type="ORF">I6G56_31685</name>
</gene>
<dbReference type="RefSeq" id="WP_009916225.1">
    <property type="nucleotide sequence ID" value="NZ_CM003627.1"/>
</dbReference>
<dbReference type="EMBL" id="CP065687">
    <property type="protein sequence ID" value="QPS46616.1"/>
    <property type="molecule type" value="Genomic_DNA"/>
</dbReference>